<evidence type="ECO:0000256" key="4">
    <source>
        <dbReference type="ARBA" id="ARBA00022989"/>
    </source>
</evidence>
<dbReference type="Proteomes" id="UP000005204">
    <property type="component" value="Unassembled WGS sequence"/>
</dbReference>
<keyword evidence="9" id="KW-1185">Reference proteome</keyword>
<feature type="transmembrane region" description="Helical" evidence="6">
    <location>
        <begin position="369"/>
        <end position="391"/>
    </location>
</feature>
<dbReference type="Pfam" id="PF01490">
    <property type="entry name" value="Aa_trans"/>
    <property type="match status" value="1"/>
</dbReference>
<accession>A0A8R2AL92</accession>
<feature type="transmembrane region" description="Helical" evidence="6">
    <location>
        <begin position="477"/>
        <end position="499"/>
    </location>
</feature>
<feature type="transmembrane region" description="Helical" evidence="6">
    <location>
        <begin position="346"/>
        <end position="363"/>
    </location>
</feature>
<sequence>MNGNCTPETPLEESQTKPLVVSSHDRYTVGETTGGLSVLFTILCIVDLFGVFPVIALPKSVISCGIYGIPLVLSVVGLQLYTAALLGRCWLLAKEITPIISEKNRSPYAAVAQLAFGDPARRLVIFLIDATVFGSGVPNFILAAQSLQIFWWKISGGNVGVTYCIWMLVLALLLCPIMWLGSPKDMKPLALTSVFIVTTVAVSTWTCIIQDDVSPVSTGTILEYQPHAPDFLIAYGILAFQFDIHPMLLTIQVDMRDSKKVNKAVLGGFAITGFMFTTTAFLVATRYGQDVTNNILQTIPPSIPLYLVALLVTLQLCLSSAVSNSALFQHIEDLLQIPRNFCIQRCLIRSSVVAVAVFLAETVPRFDLVMGLVGSTLTGPLMFIFPPLFFLKLCYLKSKKDITESQNAYSNNATNGSLDSQKSKLNKIETSGSSQQNGVVTVIQNGENVNPSLYTKYKTFSRDYAEMGKEDEYTIKWYDIVLALVVMTLGIAATVIATYCSWAHSIEYAEFSPPCLLNATIAARSFLESQMAL</sequence>
<organism evidence="8 9">
    <name type="scientific">Bombyx mori</name>
    <name type="common">Silk moth</name>
    <dbReference type="NCBI Taxonomy" id="7091"/>
    <lineage>
        <taxon>Eukaryota</taxon>
        <taxon>Metazoa</taxon>
        <taxon>Ecdysozoa</taxon>
        <taxon>Arthropoda</taxon>
        <taxon>Hexapoda</taxon>
        <taxon>Insecta</taxon>
        <taxon>Pterygota</taxon>
        <taxon>Neoptera</taxon>
        <taxon>Endopterygota</taxon>
        <taxon>Lepidoptera</taxon>
        <taxon>Glossata</taxon>
        <taxon>Ditrysia</taxon>
        <taxon>Bombycoidea</taxon>
        <taxon>Bombycidae</taxon>
        <taxon>Bombycinae</taxon>
        <taxon>Bombyx</taxon>
    </lineage>
</organism>
<proteinExistence type="predicted"/>
<reference evidence="8" key="2">
    <citation type="submission" date="2022-06" db="UniProtKB">
        <authorList>
            <consortium name="EnsemblMetazoa"/>
        </authorList>
    </citation>
    <scope>IDENTIFICATION</scope>
    <source>
        <strain evidence="8">p50T (Dazao)</strain>
    </source>
</reference>
<feature type="transmembrane region" description="Helical" evidence="6">
    <location>
        <begin position="189"/>
        <end position="211"/>
    </location>
</feature>
<evidence type="ECO:0000259" key="7">
    <source>
        <dbReference type="Pfam" id="PF01490"/>
    </source>
</evidence>
<keyword evidence="2" id="KW-0813">Transport</keyword>
<dbReference type="AlphaFoldDB" id="A0A8R2AL92"/>
<keyword evidence="5 6" id="KW-0472">Membrane</keyword>
<feature type="transmembrane region" description="Helical" evidence="6">
    <location>
        <begin position="303"/>
        <end position="326"/>
    </location>
</feature>
<evidence type="ECO:0000256" key="2">
    <source>
        <dbReference type="ARBA" id="ARBA00022448"/>
    </source>
</evidence>
<evidence type="ECO:0000256" key="1">
    <source>
        <dbReference type="ARBA" id="ARBA00004370"/>
    </source>
</evidence>
<keyword evidence="3 6" id="KW-0812">Transmembrane</keyword>
<feature type="transmembrane region" description="Helical" evidence="6">
    <location>
        <begin position="231"/>
        <end position="252"/>
    </location>
</feature>
<evidence type="ECO:0000313" key="9">
    <source>
        <dbReference type="Proteomes" id="UP000005204"/>
    </source>
</evidence>
<evidence type="ECO:0000256" key="5">
    <source>
        <dbReference type="ARBA" id="ARBA00023136"/>
    </source>
</evidence>
<dbReference type="PANTHER" id="PTHR48017">
    <property type="entry name" value="OS05G0424000 PROTEIN-RELATED"/>
    <property type="match status" value="1"/>
</dbReference>
<feature type="domain" description="Amino acid transporter transmembrane" evidence="7">
    <location>
        <begin position="43"/>
        <end position="400"/>
    </location>
</feature>
<dbReference type="RefSeq" id="XP_004927269.2">
    <property type="nucleotide sequence ID" value="XM_004927212.4"/>
</dbReference>
<dbReference type="KEGG" id="bmor:101739027"/>
<protein>
    <recommendedName>
        <fullName evidence="7">Amino acid transporter transmembrane domain-containing protein</fullName>
    </recommendedName>
</protein>
<evidence type="ECO:0000256" key="3">
    <source>
        <dbReference type="ARBA" id="ARBA00022692"/>
    </source>
</evidence>
<reference evidence="9" key="1">
    <citation type="journal article" date="2008" name="Insect Biochem. Mol. Biol.">
        <title>The genome of a lepidopteran model insect, the silkworm Bombyx mori.</title>
        <authorList>
            <consortium name="International Silkworm Genome Consortium"/>
        </authorList>
    </citation>
    <scope>NUCLEOTIDE SEQUENCE [LARGE SCALE GENOMIC DNA]</scope>
    <source>
        <strain evidence="9">p50T</strain>
    </source>
</reference>
<keyword evidence="4 6" id="KW-1133">Transmembrane helix</keyword>
<dbReference type="InterPro" id="IPR013057">
    <property type="entry name" value="AA_transpt_TM"/>
</dbReference>
<dbReference type="EnsemblMetazoa" id="XM_004927212.3">
    <property type="protein sequence ID" value="XP_004927269.2"/>
    <property type="gene ID" value="LOC101739027"/>
</dbReference>
<dbReference type="GO" id="GO:0016020">
    <property type="term" value="C:membrane"/>
    <property type="evidence" value="ECO:0007669"/>
    <property type="project" value="UniProtKB-SubCell"/>
</dbReference>
<name>A0A8R2AL92_BOMMO</name>
<feature type="transmembrane region" description="Helical" evidence="6">
    <location>
        <begin position="160"/>
        <end position="182"/>
    </location>
</feature>
<comment type="subcellular location">
    <subcellularLocation>
        <location evidence="1">Membrane</location>
    </subcellularLocation>
</comment>
<feature type="transmembrane region" description="Helical" evidence="6">
    <location>
        <begin position="36"/>
        <end position="57"/>
    </location>
</feature>
<evidence type="ECO:0000256" key="6">
    <source>
        <dbReference type="SAM" id="Phobius"/>
    </source>
</evidence>
<dbReference type="GeneID" id="101739027"/>
<evidence type="ECO:0000313" key="8">
    <source>
        <dbReference type="EnsemblMetazoa" id="XP_004927269.2"/>
    </source>
</evidence>
<feature type="transmembrane region" description="Helical" evidence="6">
    <location>
        <begin position="64"/>
        <end position="84"/>
    </location>
</feature>
<feature type="transmembrane region" description="Helical" evidence="6">
    <location>
        <begin position="264"/>
        <end position="283"/>
    </location>
</feature>